<dbReference type="EMBL" id="NILF01000021">
    <property type="protein sequence ID" value="TWL42186.1"/>
    <property type="molecule type" value="Genomic_DNA"/>
</dbReference>
<dbReference type="Proteomes" id="UP000185604">
    <property type="component" value="Unassembled WGS sequence"/>
</dbReference>
<name>A0A6I7U3Y2_9BACI</name>
<evidence type="ECO:0000313" key="1">
    <source>
        <dbReference type="EMBL" id="OLF87958.1"/>
    </source>
</evidence>
<reference evidence="1 3" key="1">
    <citation type="journal article" date="2016" name="Front. Microbiol.">
        <title>High-Level Heat Resistance of Spores of Bacillus amyloliquefaciens and Bacillus licheniformis Results from the Presence of a spoVA Operon in a Tn1546 Transposon.</title>
        <authorList>
            <person name="Berendsen E.M."/>
            <person name="Koning R.A."/>
            <person name="Boekhorst J."/>
            <person name="de Jong A."/>
            <person name="Kuipers O.P."/>
            <person name="Wells-Bennik M.H."/>
        </authorList>
    </citation>
    <scope>NUCLEOTIDE SEQUENCE [LARGE SCALE GENOMIC DNA]</scope>
    <source>
        <strain evidence="1 3">B4121</strain>
    </source>
</reference>
<gene>
    <name evidence="1" type="ORF">B4121_4410</name>
    <name evidence="2" type="ORF">CHCC15381_4794</name>
</gene>
<sequence>MIKKWQSQLIMMGIFEGHLHQKGVFLLGKYNFTALMLQISF</sequence>
<keyword evidence="4" id="KW-1185">Reference proteome</keyword>
<accession>A0A6I7U3Y2</accession>
<protein>
    <submittedName>
        <fullName evidence="1">Uncharacterized protein</fullName>
    </submittedName>
</protein>
<dbReference type="EMBL" id="LKPO01000026">
    <property type="protein sequence ID" value="OLF87958.1"/>
    <property type="molecule type" value="Genomic_DNA"/>
</dbReference>
<dbReference type="AlphaFoldDB" id="A0A6I7U3Y2"/>
<dbReference type="Proteomes" id="UP000429980">
    <property type="component" value="Unassembled WGS sequence"/>
</dbReference>
<comment type="caution">
    <text evidence="1">The sequence shown here is derived from an EMBL/GenBank/DDBJ whole genome shotgun (WGS) entry which is preliminary data.</text>
</comment>
<organism evidence="1 3">
    <name type="scientific">Bacillus paralicheniformis</name>
    <dbReference type="NCBI Taxonomy" id="1648923"/>
    <lineage>
        <taxon>Bacteria</taxon>
        <taxon>Bacillati</taxon>
        <taxon>Bacillota</taxon>
        <taxon>Bacilli</taxon>
        <taxon>Bacillales</taxon>
        <taxon>Bacillaceae</taxon>
        <taxon>Bacillus</taxon>
    </lineage>
</organism>
<reference evidence="2 4" key="2">
    <citation type="submission" date="2019-06" db="EMBL/GenBank/DDBJ databases">
        <title>Genome sequence analysis of &gt;100 Bacillus licheniformis strains suggests intrinsic resistance to this species.</title>
        <authorList>
            <person name="Wels M."/>
            <person name="Siezen R.J."/>
            <person name="Johansen E."/>
            <person name="Stuer-Lauridsen B."/>
            <person name="Bjerre K."/>
            <person name="Nielsen B.K.K."/>
        </authorList>
    </citation>
    <scope>NUCLEOTIDE SEQUENCE [LARGE SCALE GENOMIC DNA]</scope>
    <source>
        <strain evidence="2 4">BAC-15381</strain>
    </source>
</reference>
<evidence type="ECO:0000313" key="3">
    <source>
        <dbReference type="Proteomes" id="UP000185604"/>
    </source>
</evidence>
<evidence type="ECO:0000313" key="2">
    <source>
        <dbReference type="EMBL" id="TWL42186.1"/>
    </source>
</evidence>
<proteinExistence type="predicted"/>
<evidence type="ECO:0000313" key="4">
    <source>
        <dbReference type="Proteomes" id="UP000429980"/>
    </source>
</evidence>